<keyword evidence="2" id="KW-0812">Transmembrane</keyword>
<feature type="compositionally biased region" description="Polar residues" evidence="1">
    <location>
        <begin position="25"/>
        <end position="37"/>
    </location>
</feature>
<keyword evidence="2" id="KW-0472">Membrane</keyword>
<sequence>MSMYLHAGQGESVRSDGFELDQQGDSDGHQQLESTQNNLNVISNRQSLLSDANSERYDSDYNASIESNASSHRASIGSHDSEDECEECQHRLQGVLGSPVGGPNNSNPELLIVLRRNEVGIFVNVCAYWVVFLLFSCVSFITLCVRFIVVHSFNMYFRTKT</sequence>
<evidence type="ECO:0000256" key="2">
    <source>
        <dbReference type="SAM" id="Phobius"/>
    </source>
</evidence>
<evidence type="ECO:0000256" key="1">
    <source>
        <dbReference type="SAM" id="MobiDB-lite"/>
    </source>
</evidence>
<keyword evidence="2" id="KW-1133">Transmembrane helix</keyword>
<proteinExistence type="predicted"/>
<evidence type="ECO:0000313" key="3">
    <source>
        <dbReference type="EMBL" id="JAV63624.1"/>
    </source>
</evidence>
<organism evidence="3">
    <name type="scientific">Photinus pyralis</name>
    <name type="common">Common eastern firefly</name>
    <name type="synonym">Lampyris pyralis</name>
    <dbReference type="NCBI Taxonomy" id="7054"/>
    <lineage>
        <taxon>Eukaryota</taxon>
        <taxon>Metazoa</taxon>
        <taxon>Ecdysozoa</taxon>
        <taxon>Arthropoda</taxon>
        <taxon>Hexapoda</taxon>
        <taxon>Insecta</taxon>
        <taxon>Pterygota</taxon>
        <taxon>Neoptera</taxon>
        <taxon>Endopterygota</taxon>
        <taxon>Coleoptera</taxon>
        <taxon>Polyphaga</taxon>
        <taxon>Elateriformia</taxon>
        <taxon>Elateroidea</taxon>
        <taxon>Lampyridae</taxon>
        <taxon>Lampyrinae</taxon>
        <taxon>Photinus</taxon>
    </lineage>
</organism>
<name>A0A1Y1KQP0_PHOPY</name>
<dbReference type="AlphaFoldDB" id="A0A1Y1KQP0"/>
<dbReference type="EMBL" id="GEZM01076815">
    <property type="protein sequence ID" value="JAV63622.1"/>
    <property type="molecule type" value="Transcribed_RNA"/>
</dbReference>
<feature type="transmembrane region" description="Helical" evidence="2">
    <location>
        <begin position="127"/>
        <end position="149"/>
    </location>
</feature>
<reference evidence="3" key="1">
    <citation type="journal article" date="2016" name="Sci. Rep.">
        <title>Molecular characterization of firefly nuptial gifts: a multi-omics approach sheds light on postcopulatory sexual selection.</title>
        <authorList>
            <person name="Al-Wathiqui N."/>
            <person name="Fallon T.R."/>
            <person name="South A."/>
            <person name="Weng J.K."/>
            <person name="Lewis S.M."/>
        </authorList>
    </citation>
    <scope>NUCLEOTIDE SEQUENCE</scope>
</reference>
<protein>
    <submittedName>
        <fullName evidence="3">Uncharacterized protein</fullName>
    </submittedName>
</protein>
<accession>A0A1Y1KQP0</accession>
<dbReference type="EMBL" id="GEZM01076814">
    <property type="protein sequence ID" value="JAV63624.1"/>
    <property type="molecule type" value="Transcribed_RNA"/>
</dbReference>
<feature type="region of interest" description="Disordered" evidence="1">
    <location>
        <begin position="1"/>
        <end position="37"/>
    </location>
</feature>